<keyword evidence="2" id="KW-1185">Reference proteome</keyword>
<dbReference type="RefSeq" id="WP_184802215.1">
    <property type="nucleotide sequence ID" value="NZ_JACHMY010000001.1"/>
</dbReference>
<dbReference type="Proteomes" id="UP000549971">
    <property type="component" value="Unassembled WGS sequence"/>
</dbReference>
<accession>A0A7W9JDE0</accession>
<name>A0A7W9JDE0_9ACTN</name>
<protein>
    <submittedName>
        <fullName evidence="1">Uncharacterized protein</fullName>
    </submittedName>
</protein>
<comment type="caution">
    <text evidence="1">The sequence shown here is derived from an EMBL/GenBank/DDBJ whole genome shotgun (WGS) entry which is preliminary data.</text>
</comment>
<dbReference type="EMBL" id="JACHMY010000001">
    <property type="protein sequence ID" value="MBB5840097.1"/>
    <property type="molecule type" value="Genomic_DNA"/>
</dbReference>
<evidence type="ECO:0000313" key="2">
    <source>
        <dbReference type="Proteomes" id="UP000549971"/>
    </source>
</evidence>
<sequence length="204" mass="21734">MEPLLMPVGHDVGVLHDAEGGRRQQIRAGTTVVELSDPEYVVWLLAHGTGDEDRPTRSSVAAAAERLELSAADATAVTDQLVSVGLLAEVDPEAGPAVDFAQRHQLVPLLMGLGPDQEQSSLQTIGLLGQPIAQVSGAVYDVWAWAHLTPHLWIACQDAAEVARRVGVTASDETEAREVLTGILRSVHGLLCVRAAYLDRRGLA</sequence>
<reference evidence="1 2" key="1">
    <citation type="submission" date="2020-08" db="EMBL/GenBank/DDBJ databases">
        <title>Sequencing the genomes of 1000 actinobacteria strains.</title>
        <authorList>
            <person name="Klenk H.-P."/>
        </authorList>
    </citation>
    <scope>NUCLEOTIDE SEQUENCE [LARGE SCALE GENOMIC DNA]</scope>
    <source>
        <strain evidence="1 2">DSM 28967</strain>
    </source>
</reference>
<proteinExistence type="predicted"/>
<evidence type="ECO:0000313" key="1">
    <source>
        <dbReference type="EMBL" id="MBB5840097.1"/>
    </source>
</evidence>
<gene>
    <name evidence="1" type="ORF">HDA39_006831</name>
</gene>
<dbReference type="AlphaFoldDB" id="A0A7W9JDE0"/>
<organism evidence="1 2">
    <name type="scientific">Kribbella italica</name>
    <dbReference type="NCBI Taxonomy" id="1540520"/>
    <lineage>
        <taxon>Bacteria</taxon>
        <taxon>Bacillati</taxon>
        <taxon>Actinomycetota</taxon>
        <taxon>Actinomycetes</taxon>
        <taxon>Propionibacteriales</taxon>
        <taxon>Kribbellaceae</taxon>
        <taxon>Kribbella</taxon>
    </lineage>
</organism>